<comment type="subcellular location">
    <subcellularLocation>
        <location evidence="1">Cell envelope</location>
    </subcellularLocation>
</comment>
<keyword evidence="2 4" id="KW-0732">Signal</keyword>
<feature type="chain" id="PRO_5046675213" evidence="4">
    <location>
        <begin position="20"/>
        <end position="327"/>
    </location>
</feature>
<gene>
    <name evidence="6" type="ORF">ACFQFQ_10890</name>
</gene>
<comment type="caution">
    <text evidence="6">The sequence shown here is derived from an EMBL/GenBank/DDBJ whole genome shotgun (WGS) entry which is preliminary data.</text>
</comment>
<accession>A0ABW2B4S6</accession>
<keyword evidence="7" id="KW-1185">Reference proteome</keyword>
<name>A0ABW2B4S6_9RHOB</name>
<organism evidence="6 7">
    <name type="scientific">Sulfitobacter porphyrae</name>
    <dbReference type="NCBI Taxonomy" id="1246864"/>
    <lineage>
        <taxon>Bacteria</taxon>
        <taxon>Pseudomonadati</taxon>
        <taxon>Pseudomonadota</taxon>
        <taxon>Alphaproteobacteria</taxon>
        <taxon>Rhodobacterales</taxon>
        <taxon>Roseobacteraceae</taxon>
        <taxon>Sulfitobacter</taxon>
    </lineage>
</organism>
<dbReference type="InterPro" id="IPR051395">
    <property type="entry name" value="Cytochrome_c_Peroxidase/MauG"/>
</dbReference>
<evidence type="ECO:0000259" key="5">
    <source>
        <dbReference type="Pfam" id="PF03150"/>
    </source>
</evidence>
<evidence type="ECO:0000256" key="1">
    <source>
        <dbReference type="ARBA" id="ARBA00004196"/>
    </source>
</evidence>
<evidence type="ECO:0000313" key="6">
    <source>
        <dbReference type="EMBL" id="MFC6759878.1"/>
    </source>
</evidence>
<feature type="signal peptide" evidence="4">
    <location>
        <begin position="1"/>
        <end position="19"/>
    </location>
</feature>
<evidence type="ECO:0000313" key="7">
    <source>
        <dbReference type="Proteomes" id="UP001596353"/>
    </source>
</evidence>
<dbReference type="Proteomes" id="UP001596353">
    <property type="component" value="Unassembled WGS sequence"/>
</dbReference>
<dbReference type="Gene3D" id="1.10.760.10">
    <property type="entry name" value="Cytochrome c-like domain"/>
    <property type="match status" value="2"/>
</dbReference>
<evidence type="ECO:0000256" key="2">
    <source>
        <dbReference type="ARBA" id="ARBA00022729"/>
    </source>
</evidence>
<dbReference type="Pfam" id="PF03150">
    <property type="entry name" value="CCP_MauG"/>
    <property type="match status" value="1"/>
</dbReference>
<dbReference type="InterPro" id="IPR036909">
    <property type="entry name" value="Cyt_c-like_dom_sf"/>
</dbReference>
<reference evidence="7" key="1">
    <citation type="journal article" date="2019" name="Int. J. Syst. Evol. Microbiol.">
        <title>The Global Catalogue of Microorganisms (GCM) 10K type strain sequencing project: providing services to taxonomists for standard genome sequencing and annotation.</title>
        <authorList>
            <consortium name="The Broad Institute Genomics Platform"/>
            <consortium name="The Broad Institute Genome Sequencing Center for Infectious Disease"/>
            <person name="Wu L."/>
            <person name="Ma J."/>
        </authorList>
    </citation>
    <scope>NUCLEOTIDE SEQUENCE [LARGE SCALE GENOMIC DNA]</scope>
    <source>
        <strain evidence="7">CCUG 66188</strain>
    </source>
</reference>
<feature type="domain" description="Di-haem cytochrome c peroxidase" evidence="5">
    <location>
        <begin position="37"/>
        <end position="244"/>
    </location>
</feature>
<keyword evidence="3" id="KW-0560">Oxidoreductase</keyword>
<evidence type="ECO:0000256" key="3">
    <source>
        <dbReference type="ARBA" id="ARBA00023002"/>
    </source>
</evidence>
<protein>
    <submittedName>
        <fullName evidence="6">Cytochrome-c peroxidase</fullName>
    </submittedName>
</protein>
<dbReference type="PANTHER" id="PTHR30600:SF10">
    <property type="entry name" value="BLL6722 PROTEIN"/>
    <property type="match status" value="1"/>
</dbReference>
<dbReference type="SUPFAM" id="SSF46626">
    <property type="entry name" value="Cytochrome c"/>
    <property type="match status" value="2"/>
</dbReference>
<dbReference type="InterPro" id="IPR004852">
    <property type="entry name" value="Di-haem_cyt_c_peroxidsae"/>
</dbReference>
<dbReference type="EMBL" id="JBHSWG010000001">
    <property type="protein sequence ID" value="MFC6759878.1"/>
    <property type="molecule type" value="Genomic_DNA"/>
</dbReference>
<evidence type="ECO:0000256" key="4">
    <source>
        <dbReference type="SAM" id="SignalP"/>
    </source>
</evidence>
<proteinExistence type="predicted"/>
<sequence>MRGALTAVFIGFLAQAAMADPLPAPVTDADFPSFPMEQILLGRDLFFDPILSGNRNIACATCHHPTLGTSDGMSLSIGEGGLGLGSRRIASEGNRPHARIPRNAPALFNIGAREFTVMFHDGRVERSESAMFGIRMPEGRTLEKPMPSALAAQAMLPILSADEMSGQAGENDVASAVDAGRIHGSDGAWAILAARIAAIPAYRDRFAAQGVQDLHITDIAQALAAFITTEFRATDSPFDRYLRDGTPLLPAQAAGMALFYGKARCSTCHSGPFQTDHGFHAIGMPQFGPGKNTDSAYARYADLGRGKVTGVPRISTAFARLRCAMSR</sequence>
<dbReference type="PANTHER" id="PTHR30600">
    <property type="entry name" value="CYTOCHROME C PEROXIDASE-RELATED"/>
    <property type="match status" value="1"/>
</dbReference>
<keyword evidence="6" id="KW-0575">Peroxidase</keyword>
<dbReference type="GO" id="GO:0004601">
    <property type="term" value="F:peroxidase activity"/>
    <property type="evidence" value="ECO:0007669"/>
    <property type="project" value="UniProtKB-KW"/>
</dbReference>